<feature type="transmembrane region" description="Helical" evidence="2">
    <location>
        <begin position="253"/>
        <end position="273"/>
    </location>
</feature>
<gene>
    <name evidence="3" type="ORF">Esi_0040_0094</name>
</gene>
<evidence type="ECO:0000313" key="3">
    <source>
        <dbReference type="EMBL" id="CBJ26667.1"/>
    </source>
</evidence>
<evidence type="ECO:0000313" key="4">
    <source>
        <dbReference type="Proteomes" id="UP000002630"/>
    </source>
</evidence>
<accession>D7G0E0</accession>
<keyword evidence="2" id="KW-1133">Transmembrane helix</keyword>
<reference evidence="3 4" key="1">
    <citation type="journal article" date="2010" name="Nature">
        <title>The Ectocarpus genome and the independent evolution of multicellularity in brown algae.</title>
        <authorList>
            <person name="Cock J.M."/>
            <person name="Sterck L."/>
            <person name="Rouze P."/>
            <person name="Scornet D."/>
            <person name="Allen A.E."/>
            <person name="Amoutzias G."/>
            <person name="Anthouard V."/>
            <person name="Artiguenave F."/>
            <person name="Aury J.M."/>
            <person name="Badger J.H."/>
            <person name="Beszteri B."/>
            <person name="Billiau K."/>
            <person name="Bonnet E."/>
            <person name="Bothwell J.H."/>
            <person name="Bowler C."/>
            <person name="Boyen C."/>
            <person name="Brownlee C."/>
            <person name="Carrano C.J."/>
            <person name="Charrier B."/>
            <person name="Cho G.Y."/>
            <person name="Coelho S.M."/>
            <person name="Collen J."/>
            <person name="Corre E."/>
            <person name="Da Silva C."/>
            <person name="Delage L."/>
            <person name="Delaroque N."/>
            <person name="Dittami S.M."/>
            <person name="Doulbeau S."/>
            <person name="Elias M."/>
            <person name="Farnham G."/>
            <person name="Gachon C.M."/>
            <person name="Gschloessl B."/>
            <person name="Heesch S."/>
            <person name="Jabbari K."/>
            <person name="Jubin C."/>
            <person name="Kawai H."/>
            <person name="Kimura K."/>
            <person name="Kloareg B."/>
            <person name="Kupper F.C."/>
            <person name="Lang D."/>
            <person name="Le Bail A."/>
            <person name="Leblanc C."/>
            <person name="Lerouge P."/>
            <person name="Lohr M."/>
            <person name="Lopez P.J."/>
            <person name="Martens C."/>
            <person name="Maumus F."/>
            <person name="Michel G."/>
            <person name="Miranda-Saavedra D."/>
            <person name="Morales J."/>
            <person name="Moreau H."/>
            <person name="Motomura T."/>
            <person name="Nagasato C."/>
            <person name="Napoli C.A."/>
            <person name="Nelson D.R."/>
            <person name="Nyvall-Collen P."/>
            <person name="Peters A.F."/>
            <person name="Pommier C."/>
            <person name="Potin P."/>
            <person name="Poulain J."/>
            <person name="Quesneville H."/>
            <person name="Read B."/>
            <person name="Rensing S.A."/>
            <person name="Ritter A."/>
            <person name="Rousvoal S."/>
            <person name="Samanta M."/>
            <person name="Samson G."/>
            <person name="Schroeder D.C."/>
            <person name="Segurens B."/>
            <person name="Strittmatter M."/>
            <person name="Tonon T."/>
            <person name="Tregear J.W."/>
            <person name="Valentin K."/>
            <person name="von Dassow P."/>
            <person name="Yamagishi T."/>
            <person name="Van de Peer Y."/>
            <person name="Wincker P."/>
        </authorList>
    </citation>
    <scope>NUCLEOTIDE SEQUENCE [LARGE SCALE GENOMIC DNA]</scope>
    <source>
        <strain evidence="4">Ec32 / CCAP1310/4</strain>
    </source>
</reference>
<dbReference type="EMBL" id="FN648597">
    <property type="protein sequence ID" value="CBJ26667.1"/>
    <property type="molecule type" value="Genomic_DNA"/>
</dbReference>
<feature type="compositionally biased region" description="Basic and acidic residues" evidence="1">
    <location>
        <begin position="314"/>
        <end position="323"/>
    </location>
</feature>
<protein>
    <submittedName>
        <fullName evidence="3">Uncharacterized protein</fullName>
    </submittedName>
</protein>
<dbReference type="AlphaFoldDB" id="D7G0E0"/>
<keyword evidence="2" id="KW-0472">Membrane</keyword>
<feature type="compositionally biased region" description="Polar residues" evidence="1">
    <location>
        <begin position="324"/>
        <end position="333"/>
    </location>
</feature>
<dbReference type="Proteomes" id="UP000002630">
    <property type="component" value="Linkage Group LG15"/>
</dbReference>
<feature type="transmembrane region" description="Helical" evidence="2">
    <location>
        <begin position="594"/>
        <end position="619"/>
    </location>
</feature>
<name>D7G0E0_ECTSI</name>
<evidence type="ECO:0000256" key="2">
    <source>
        <dbReference type="SAM" id="Phobius"/>
    </source>
</evidence>
<organism evidence="3 4">
    <name type="scientific">Ectocarpus siliculosus</name>
    <name type="common">Brown alga</name>
    <name type="synonym">Conferva siliculosa</name>
    <dbReference type="NCBI Taxonomy" id="2880"/>
    <lineage>
        <taxon>Eukaryota</taxon>
        <taxon>Sar</taxon>
        <taxon>Stramenopiles</taxon>
        <taxon>Ochrophyta</taxon>
        <taxon>PX clade</taxon>
        <taxon>Phaeophyceae</taxon>
        <taxon>Ectocarpales</taxon>
        <taxon>Ectocarpaceae</taxon>
        <taxon>Ectocarpus</taxon>
    </lineage>
</organism>
<feature type="transmembrane region" description="Helical" evidence="2">
    <location>
        <begin position="453"/>
        <end position="473"/>
    </location>
</feature>
<keyword evidence="2" id="KW-0812">Transmembrane</keyword>
<feature type="region of interest" description="Disordered" evidence="1">
    <location>
        <begin position="314"/>
        <end position="341"/>
    </location>
</feature>
<proteinExistence type="predicted"/>
<feature type="transmembrane region" description="Helical" evidence="2">
    <location>
        <begin position="383"/>
        <end position="402"/>
    </location>
</feature>
<keyword evidence="4" id="KW-1185">Reference proteome</keyword>
<dbReference type="InParanoid" id="D7G0E0"/>
<dbReference type="EMBL" id="FN649740">
    <property type="protein sequence ID" value="CBJ26667.1"/>
    <property type="molecule type" value="Genomic_DNA"/>
</dbReference>
<sequence length="623" mass="68638">MLTVSTEAGDMLEYGPAVSILQTVGVLLHESNVSSSVAEGNGYYSGRNGTLMLLGSLGRAVAIGSEAGEEVDQVSTDSVDLQAAKVAESSIHEAVISVGENGAQVSFEDWMAPAGVEDNSTFVVAVTSLGTFESEGPKGIIAINAWDKNGKEIHDLAFPVKFFVPTEVIQQWTPDDVTPTCGYWSEVSNEWKADGVVLGSANVKVDGTSSIICWTFHLSPFAITEKQSTPIQWITVHELTDTSVLQEYWAESWPAILFLGIVVVTFLAPAAWLHWKGIKGGVSDEYLDILRHSYLDCGRCSREDQPVQTRIRERTREARKDVNNRNQLDSGYLQTHEAAPSKPDRHLATVTLSSILMNHPWRHLWVSPTEHFKKTLLTRSQHLVILLADWMSVLTLQAIFYGKSQFSIREKGSAEEHNARVGGGERHREQVFRVMDEAEGDAGGNQEEFLHNLTASLGIACGLLCLFSAYGVVTHRVTIMSQAMAAQAVITPALVLCGAVLFGSDIGLATGAVFGGLGTLLCAYFLNMHRKNELVVQRVCQEDLITTWSHPLPFMHSAALPVQRAFRMHRAAKRTTRAIEFNTWLHECKHGRSVMYVCLNSLVYVVILCLTYANLVFAIKFDR</sequence>
<feature type="transmembrane region" description="Helical" evidence="2">
    <location>
        <begin position="508"/>
        <end position="526"/>
    </location>
</feature>
<feature type="transmembrane region" description="Helical" evidence="2">
    <location>
        <begin position="485"/>
        <end position="502"/>
    </location>
</feature>
<evidence type="ECO:0000256" key="1">
    <source>
        <dbReference type="SAM" id="MobiDB-lite"/>
    </source>
</evidence>